<dbReference type="PANTHER" id="PTHR43155:SF2">
    <property type="entry name" value="CYCLIC DI-GMP PHOSPHODIESTERASE PA4108"/>
    <property type="match status" value="1"/>
</dbReference>
<dbReference type="PROSITE" id="PS51832">
    <property type="entry name" value="HD_GYP"/>
    <property type="match status" value="1"/>
</dbReference>
<dbReference type="PANTHER" id="PTHR43155">
    <property type="entry name" value="CYCLIC DI-GMP PHOSPHODIESTERASE PA4108-RELATED"/>
    <property type="match status" value="1"/>
</dbReference>
<protein>
    <recommendedName>
        <fullName evidence="1">HD-GYP domain-containing protein</fullName>
    </recommendedName>
</protein>
<dbReference type="SUPFAM" id="SSF109604">
    <property type="entry name" value="HD-domain/PDEase-like"/>
    <property type="match status" value="1"/>
</dbReference>
<comment type="caution">
    <text evidence="2">The sequence shown here is derived from an EMBL/GenBank/DDBJ whole genome shotgun (WGS) entry which is preliminary data.</text>
</comment>
<evidence type="ECO:0000259" key="1">
    <source>
        <dbReference type="PROSITE" id="PS51832"/>
    </source>
</evidence>
<evidence type="ECO:0000313" key="2">
    <source>
        <dbReference type="EMBL" id="TCJ11838.1"/>
    </source>
</evidence>
<accession>A0A4R1B6G0</accession>
<dbReference type="GO" id="GO:0008081">
    <property type="term" value="F:phosphoric diester hydrolase activity"/>
    <property type="evidence" value="ECO:0007669"/>
    <property type="project" value="UniProtKB-ARBA"/>
</dbReference>
<evidence type="ECO:0000313" key="3">
    <source>
        <dbReference type="Proteomes" id="UP000295443"/>
    </source>
</evidence>
<sequence>MIGQPLAWDLYTVTGVLVARAGMVVVDGAQLARLAARPLYRKSDPGTAGADLVERLRYVMQEYPQMLGTAGTATLELAIRDLASELIALAHLDHDACLGLLRRLPMRDTAARHCLLSALIAFDLGEQIGRAEEELLVTVAAAMTMNLSAMRLHNELNDGRLRFSPDIRTELRRHPEDSARLLEAGGVHDPAWLATVRQHHEHLDGSGYPHGLREDGIGVPARLLHIADFYAAKISGRYNRAPKSPRYAFKQLFGSERGRLDGHYSVMLLRRLGLFPAGSLVRLANRETAVVTRKEGSGEGAGRVTAFMDMRGRLLRDPVERNTTQVNYAVTGLTEAEPNWPEIPWSSYWGY</sequence>
<dbReference type="RefSeq" id="WP_131448768.1">
    <property type="nucleotide sequence ID" value="NZ_SJZB01000049.1"/>
</dbReference>
<dbReference type="CDD" id="cd00077">
    <property type="entry name" value="HDc"/>
    <property type="match status" value="1"/>
</dbReference>
<dbReference type="Pfam" id="PF13487">
    <property type="entry name" value="HD_5"/>
    <property type="match status" value="1"/>
</dbReference>
<name>A0A4R1B6G0_9PROT</name>
<reference evidence="2 3" key="1">
    <citation type="submission" date="2019-03" db="EMBL/GenBank/DDBJ databases">
        <title>Genome sequence of Thiobacillaceae bacterium LSR1, a sulfur-oxidizing bacterium isolated from freshwater sediment.</title>
        <authorList>
            <person name="Li S."/>
        </authorList>
    </citation>
    <scope>NUCLEOTIDE SEQUENCE [LARGE SCALE GENOMIC DNA]</scope>
    <source>
        <strain evidence="2 3">LSR1</strain>
    </source>
</reference>
<dbReference type="Gene3D" id="1.10.3210.10">
    <property type="entry name" value="Hypothetical protein af1432"/>
    <property type="match status" value="1"/>
</dbReference>
<dbReference type="Proteomes" id="UP000295443">
    <property type="component" value="Unassembled WGS sequence"/>
</dbReference>
<feature type="domain" description="HD-GYP" evidence="1">
    <location>
        <begin position="84"/>
        <end position="284"/>
    </location>
</feature>
<keyword evidence="3" id="KW-1185">Reference proteome</keyword>
<proteinExistence type="predicted"/>
<gene>
    <name evidence="2" type="ORF">EZJ19_14370</name>
</gene>
<dbReference type="AlphaFoldDB" id="A0A4R1B6G0"/>
<dbReference type="EMBL" id="SJZB01000049">
    <property type="protein sequence ID" value="TCJ11838.1"/>
    <property type="molecule type" value="Genomic_DNA"/>
</dbReference>
<dbReference type="OrthoDB" id="9774747at2"/>
<organism evidence="2 3">
    <name type="scientific">Parasulfuritortus cantonensis</name>
    <dbReference type="NCBI Taxonomy" id="2528202"/>
    <lineage>
        <taxon>Bacteria</taxon>
        <taxon>Pseudomonadati</taxon>
        <taxon>Pseudomonadota</taxon>
        <taxon>Betaproteobacteria</taxon>
        <taxon>Nitrosomonadales</taxon>
        <taxon>Thiobacillaceae</taxon>
        <taxon>Parasulfuritortus</taxon>
    </lineage>
</organism>
<dbReference type="InterPro" id="IPR037522">
    <property type="entry name" value="HD_GYP_dom"/>
</dbReference>
<dbReference type="InterPro" id="IPR003607">
    <property type="entry name" value="HD/PDEase_dom"/>
</dbReference>